<feature type="domain" description="Helicase ATP-binding" evidence="1">
    <location>
        <begin position="27"/>
        <end position="228"/>
    </location>
</feature>
<keyword evidence="2" id="KW-0067">ATP-binding</keyword>
<reference evidence="2" key="1">
    <citation type="journal article" date="2021" name="Microb. Physiol.">
        <title>Proteogenomic Insights into the Physiology of Marine, Sulfate-Reducing, Filamentous Desulfonema limicola and Desulfonema magnum.</title>
        <authorList>
            <person name="Schnaars V."/>
            <person name="Wohlbrand L."/>
            <person name="Scheve S."/>
            <person name="Hinrichs C."/>
            <person name="Reinhardt R."/>
            <person name="Rabus R."/>
        </authorList>
    </citation>
    <scope>NUCLEOTIDE SEQUENCE</scope>
    <source>
        <strain evidence="2">4be13</strain>
    </source>
</reference>
<keyword evidence="3" id="KW-1185">Reference proteome</keyword>
<gene>
    <name evidence="2" type="ORF">dnm_042500</name>
</gene>
<keyword evidence="2" id="KW-0547">Nucleotide-binding</keyword>
<dbReference type="GO" id="GO:0003676">
    <property type="term" value="F:nucleic acid binding"/>
    <property type="evidence" value="ECO:0007669"/>
    <property type="project" value="InterPro"/>
</dbReference>
<evidence type="ECO:0000313" key="3">
    <source>
        <dbReference type="Proteomes" id="UP000663722"/>
    </source>
</evidence>
<dbReference type="RefSeq" id="WP_207683081.1">
    <property type="nucleotide sequence ID" value="NZ_CP061800.1"/>
</dbReference>
<dbReference type="Gene3D" id="3.40.50.300">
    <property type="entry name" value="P-loop containing nucleotide triphosphate hydrolases"/>
    <property type="match status" value="2"/>
</dbReference>
<accession>A0A975BMH0</accession>
<dbReference type="InterPro" id="IPR027417">
    <property type="entry name" value="P-loop_NTPase"/>
</dbReference>
<dbReference type="InterPro" id="IPR011545">
    <property type="entry name" value="DEAD/DEAH_box_helicase_dom"/>
</dbReference>
<name>A0A975BMH0_9BACT</name>
<dbReference type="Proteomes" id="UP000663722">
    <property type="component" value="Chromosome"/>
</dbReference>
<dbReference type="KEGG" id="dmm:dnm_042500"/>
<dbReference type="EMBL" id="CP061800">
    <property type="protein sequence ID" value="QTA88208.1"/>
    <property type="molecule type" value="Genomic_DNA"/>
</dbReference>
<dbReference type="Pfam" id="PF00270">
    <property type="entry name" value="DEAD"/>
    <property type="match status" value="1"/>
</dbReference>
<sequence length="660" mass="74686">MEVTELTIARHCVRQEGEAGLSPLQRSLLESEKKIRIAEAPTGAGKSYAFQQAVARNERVLFIVPTRRLAQNLLAGLSESLVRDNNWNKEAVSRKLVLWNSDETKRLAEAGEVNITARRIREISDLDPTREGGEMVIAVPEVVSYLLLRYKPEKGQSDAGVFDMLNTFEHIVFDEFHTISPRGFGLAGLFAKLATELSYRAKVSFLSATPLDIAPVLRRLDVPETEIAELHEELTDKGRAVHGDVRLSLCGCESLPELIRQHMDAVAQEIAKGRQVVIIYNKLADLQLHLTELEQIFRGAGIHPGRVLLVNSIDDSRVNRCGKGFFAAGRHEDPEAFDVLVATASVEMGVTFRANLLFMEPGFEAMNFLQRYGRAARGAHDGQVFVRFDDKMLNKSPWFRQLKRWAEKHNDDTVAIHDLTNVLSQASQKRFKDCPEEGRKHFGKLPNRAAYSSGLYWNVLMGHFSNIKYRWDHLKTHQPKPAKQIYWLLKTVREMASDREFGESAKDWCDRFENEARTLRDIGKGIRILEDDGRGDAFHAQEIWVRRNTDILDRFPLLMADDGLEEIRIPGKLGDFLLEKGNFVKATRNARFPHTPYTAILRDDAFIVEEWAREFQKGAGADPLAWELYPEAMKAAEKLVRLTGLIVSDDEDVDAGSGVL</sequence>
<evidence type="ECO:0000313" key="2">
    <source>
        <dbReference type="EMBL" id="QTA88208.1"/>
    </source>
</evidence>
<dbReference type="SMART" id="SM00487">
    <property type="entry name" value="DEXDc"/>
    <property type="match status" value="1"/>
</dbReference>
<dbReference type="SUPFAM" id="SSF52540">
    <property type="entry name" value="P-loop containing nucleoside triphosphate hydrolases"/>
    <property type="match status" value="1"/>
</dbReference>
<dbReference type="PROSITE" id="PS51192">
    <property type="entry name" value="HELICASE_ATP_BIND_1"/>
    <property type="match status" value="1"/>
</dbReference>
<keyword evidence="2" id="KW-0378">Hydrolase</keyword>
<protein>
    <submittedName>
        <fullName evidence="2">DEAD/DEAH box helicase domain-containing protein</fullName>
    </submittedName>
</protein>
<evidence type="ECO:0000259" key="1">
    <source>
        <dbReference type="PROSITE" id="PS51192"/>
    </source>
</evidence>
<organism evidence="2 3">
    <name type="scientific">Desulfonema magnum</name>
    <dbReference type="NCBI Taxonomy" id="45655"/>
    <lineage>
        <taxon>Bacteria</taxon>
        <taxon>Pseudomonadati</taxon>
        <taxon>Thermodesulfobacteriota</taxon>
        <taxon>Desulfobacteria</taxon>
        <taxon>Desulfobacterales</taxon>
        <taxon>Desulfococcaceae</taxon>
        <taxon>Desulfonema</taxon>
    </lineage>
</organism>
<keyword evidence="2" id="KW-0347">Helicase</keyword>
<dbReference type="InterPro" id="IPR014001">
    <property type="entry name" value="Helicase_ATP-bd"/>
</dbReference>
<dbReference type="GO" id="GO:0004386">
    <property type="term" value="F:helicase activity"/>
    <property type="evidence" value="ECO:0007669"/>
    <property type="project" value="UniProtKB-KW"/>
</dbReference>
<dbReference type="AlphaFoldDB" id="A0A975BMH0"/>
<proteinExistence type="predicted"/>
<dbReference type="GO" id="GO:0005524">
    <property type="term" value="F:ATP binding"/>
    <property type="evidence" value="ECO:0007669"/>
    <property type="project" value="InterPro"/>
</dbReference>